<reference evidence="3 4" key="1">
    <citation type="submission" date="2014-06" db="EMBL/GenBank/DDBJ databases">
        <authorList>
            <person name="Swart Estienne"/>
        </authorList>
    </citation>
    <scope>NUCLEOTIDE SEQUENCE [LARGE SCALE GENOMIC DNA]</scope>
    <source>
        <strain evidence="3 4">130c</strain>
    </source>
</reference>
<sequence>MFEYDVLKQLQGDHYFYLFQRFNLIQLIGLNHTPAVYEFQERKNGGQNFIVMRLLGKNLANQKKLLGRKMTIELAVHYLYNFVIGKGQEKMKVYIVDFGLAKQHIQNGFPVPMRSQADFRGTITFASLNAHLKIIFQMKSFHGKIVKQTAVYSFISIDSVKDEVKDIKARCLGNPEKYLWITSTKNIQQVKDIFYHLKNLDYYDAPNYAYIRNKLMEIKFNNQIRIIPQILPTYVQPTQYQQFTTTAPNGLHNQPIIYQRGTIYNSPAPQQYNVLNNQQNYQDSQVYQVKDPSFYLKEENDTHKKILFSPQLMQQTYIYQPNYEVKNTQPIYLQIGQQIKQPQVTSYQQPLQQQNHYNQSYPKQQIIPQQIKIIRSQPQQQQTVIYEPLSVIEVPLQKRMQHDIVDIQPQRQQICTLVEPVQQYEIIDKPPSPMICQNIEDIDIRQFQKLLTVDGRKQSYPVINQSNLSATSYLPKNQFKAYEKPANHSSLNMIQPNNIYQYVQNHDQDKCFYQEPQQLRSENNQIQQQNFDCQEFLRRDPIEIQYEIFDQEYQQQQANIKKRELKLLEKIQNDLRKQQYVQIKKDIMQQEQEKLKMKQQQQFETAKNDKVIHMHTHNIINISQLNQNILDPNNQQQLLDNIFQPFNNSAPQKRFKGNNSNSQLFSIQKDESKFVKKYGQQQLPNNCNKSQVNQNNKQNQ</sequence>
<protein>
    <submittedName>
        <fullName evidence="3">Uncharacterized protein</fullName>
    </submittedName>
</protein>
<feature type="coiled-coil region" evidence="1">
    <location>
        <begin position="558"/>
        <end position="600"/>
    </location>
</feature>
<keyword evidence="4" id="KW-1185">Reference proteome</keyword>
<dbReference type="SUPFAM" id="SSF56112">
    <property type="entry name" value="Protein kinase-like (PK-like)"/>
    <property type="match status" value="1"/>
</dbReference>
<name>A0A078B400_STYLE</name>
<dbReference type="Gene3D" id="1.10.510.10">
    <property type="entry name" value="Transferase(Phosphotransferase) domain 1"/>
    <property type="match status" value="1"/>
</dbReference>
<dbReference type="InParanoid" id="A0A078B400"/>
<evidence type="ECO:0000256" key="2">
    <source>
        <dbReference type="SAM" id="MobiDB-lite"/>
    </source>
</evidence>
<feature type="compositionally biased region" description="Low complexity" evidence="2">
    <location>
        <begin position="685"/>
        <end position="700"/>
    </location>
</feature>
<dbReference type="AlphaFoldDB" id="A0A078B400"/>
<proteinExistence type="predicted"/>
<evidence type="ECO:0000256" key="1">
    <source>
        <dbReference type="SAM" id="Coils"/>
    </source>
</evidence>
<dbReference type="Proteomes" id="UP000039865">
    <property type="component" value="Unassembled WGS sequence"/>
</dbReference>
<evidence type="ECO:0000313" key="4">
    <source>
        <dbReference type="Proteomes" id="UP000039865"/>
    </source>
</evidence>
<dbReference type="OrthoDB" id="5979581at2759"/>
<dbReference type="PANTHER" id="PTHR11909">
    <property type="entry name" value="CASEIN KINASE-RELATED"/>
    <property type="match status" value="1"/>
</dbReference>
<feature type="region of interest" description="Disordered" evidence="2">
    <location>
        <begin position="677"/>
        <end position="700"/>
    </location>
</feature>
<dbReference type="InterPro" id="IPR011009">
    <property type="entry name" value="Kinase-like_dom_sf"/>
</dbReference>
<organism evidence="3 4">
    <name type="scientific">Stylonychia lemnae</name>
    <name type="common">Ciliate</name>
    <dbReference type="NCBI Taxonomy" id="5949"/>
    <lineage>
        <taxon>Eukaryota</taxon>
        <taxon>Sar</taxon>
        <taxon>Alveolata</taxon>
        <taxon>Ciliophora</taxon>
        <taxon>Intramacronucleata</taxon>
        <taxon>Spirotrichea</taxon>
        <taxon>Stichotrichia</taxon>
        <taxon>Sporadotrichida</taxon>
        <taxon>Oxytrichidae</taxon>
        <taxon>Stylonychinae</taxon>
        <taxon>Stylonychia</taxon>
    </lineage>
</organism>
<evidence type="ECO:0000313" key="3">
    <source>
        <dbReference type="EMBL" id="CDW88961.1"/>
    </source>
</evidence>
<accession>A0A078B400</accession>
<dbReference type="InterPro" id="IPR050235">
    <property type="entry name" value="CK1_Ser-Thr_kinase"/>
</dbReference>
<keyword evidence="1" id="KW-0175">Coiled coil</keyword>
<dbReference type="EMBL" id="CCKQ01017086">
    <property type="protein sequence ID" value="CDW88961.1"/>
    <property type="molecule type" value="Genomic_DNA"/>
</dbReference>
<gene>
    <name evidence="3" type="primary">Contig9688.g10357</name>
    <name evidence="3" type="ORF">STYLEM_18088</name>
</gene>